<evidence type="ECO:0000256" key="2">
    <source>
        <dbReference type="ARBA" id="ARBA00009592"/>
    </source>
</evidence>
<feature type="signal peptide" evidence="12">
    <location>
        <begin position="1"/>
        <end position="27"/>
    </location>
</feature>
<dbReference type="AlphaFoldDB" id="A0A6P5X1Y6"/>
<dbReference type="SUPFAM" id="SSF52047">
    <property type="entry name" value="RNI-like"/>
    <property type="match status" value="1"/>
</dbReference>
<dbReference type="GeneID" id="111279501"/>
<keyword evidence="3" id="KW-1003">Cell membrane</keyword>
<dbReference type="PROSITE" id="PS51257">
    <property type="entry name" value="PROKAR_LIPOPROTEIN"/>
    <property type="match status" value="1"/>
</dbReference>
<dbReference type="InterPro" id="IPR032675">
    <property type="entry name" value="LRR_dom_sf"/>
</dbReference>
<sequence length="535" mass="60320">MKNLHILISLIFPTLFLFSCSVSLLLSFSPPYTDLQNQCLDDQKSLLLRLHHDLYYAPNFTFSSKVELWDPNTDCCSWKGITCDALGHVTGLDLSNKNLSGSFHSIFNLHHLQRLNLAGNNFNTTLFQYEFDRLLNLTHLNLSNSCFLGQIPAGISCLTRLISLDLSNQNSCHQRYNQILRPYDDFLYYSLPFDLQQLLKLENPNFKTLIQNLRLLTELYLDSVNIATQSTRWCEAISILLPNLHVLSLSNCGLTGPFCSSLLRLPFLSKLFLGGNSISYLPPNFLEISSNLVSLSLASCNLSGDFPTEVFSLPKIQSIDISKNDNLEGQLPEFPLNNTLRILMIFFTNFGGKLPETIGNLKFLTTLDLRFCNFFGQIPLSIANLTNLVELKLGYNNFSGLIPPFHRLGVPNLSYLDFTWNHLSGSIPSSLFTLPSLHTLLLWRNQLIGEIGEFPNASSSLIEALYLDYNSFGSVKLDMFSQLKNLRFLGLSNTSLSIESNITSLSFPQLEELDLNSVTLLNFQNSSKLKTSWLS</sequence>
<dbReference type="PANTHER" id="PTHR48061:SF2">
    <property type="entry name" value="RECEPTOR LIKE PROTEIN 30-LIKE"/>
    <property type="match status" value="1"/>
</dbReference>
<dbReference type="InterPro" id="IPR003591">
    <property type="entry name" value="Leu-rich_rpt_typical-subtyp"/>
</dbReference>
<dbReference type="GO" id="GO:0016301">
    <property type="term" value="F:kinase activity"/>
    <property type="evidence" value="ECO:0007669"/>
    <property type="project" value="UniProtKB-KW"/>
</dbReference>
<dbReference type="SUPFAM" id="SSF52058">
    <property type="entry name" value="L domain-like"/>
    <property type="match status" value="1"/>
</dbReference>
<keyword evidence="6 12" id="KW-0732">Signal</keyword>
<keyword evidence="4" id="KW-0433">Leucine-rich repeat</keyword>
<keyword evidence="11" id="KW-0325">Glycoprotein</keyword>
<keyword evidence="15" id="KW-0418">Kinase</keyword>
<evidence type="ECO:0000256" key="11">
    <source>
        <dbReference type="ARBA" id="ARBA00023180"/>
    </source>
</evidence>
<evidence type="ECO:0000313" key="15">
    <source>
        <dbReference type="RefSeq" id="XP_022722193.1"/>
    </source>
</evidence>
<comment type="similarity">
    <text evidence="2">Belongs to the RLP family.</text>
</comment>
<organism evidence="14 15">
    <name type="scientific">Durio zibethinus</name>
    <name type="common">Durian</name>
    <dbReference type="NCBI Taxonomy" id="66656"/>
    <lineage>
        <taxon>Eukaryota</taxon>
        <taxon>Viridiplantae</taxon>
        <taxon>Streptophyta</taxon>
        <taxon>Embryophyta</taxon>
        <taxon>Tracheophyta</taxon>
        <taxon>Spermatophyta</taxon>
        <taxon>Magnoliopsida</taxon>
        <taxon>eudicotyledons</taxon>
        <taxon>Gunneridae</taxon>
        <taxon>Pentapetalae</taxon>
        <taxon>rosids</taxon>
        <taxon>malvids</taxon>
        <taxon>Malvales</taxon>
        <taxon>Malvaceae</taxon>
        <taxon>Helicteroideae</taxon>
        <taxon>Durio</taxon>
    </lineage>
</organism>
<keyword evidence="10 15" id="KW-0675">Receptor</keyword>
<keyword evidence="8" id="KW-1133">Transmembrane helix</keyword>
<dbReference type="Pfam" id="PF08263">
    <property type="entry name" value="LRRNT_2"/>
    <property type="match status" value="1"/>
</dbReference>
<keyword evidence="7" id="KW-0677">Repeat</keyword>
<evidence type="ECO:0000256" key="8">
    <source>
        <dbReference type="ARBA" id="ARBA00022989"/>
    </source>
</evidence>
<accession>A0A6P5X1Y6</accession>
<evidence type="ECO:0000256" key="1">
    <source>
        <dbReference type="ARBA" id="ARBA00004251"/>
    </source>
</evidence>
<protein>
    <submittedName>
        <fullName evidence="15">Probable inactive leucine-rich repeat receptor kinase XIAO</fullName>
    </submittedName>
</protein>
<reference evidence="15" key="1">
    <citation type="submission" date="2025-08" db="UniProtKB">
        <authorList>
            <consortium name="RefSeq"/>
        </authorList>
    </citation>
    <scope>IDENTIFICATION</scope>
    <source>
        <tissue evidence="15">Fruit stalk</tissue>
    </source>
</reference>
<dbReference type="InterPro" id="IPR001611">
    <property type="entry name" value="Leu-rich_rpt"/>
</dbReference>
<dbReference type="SMART" id="SM00369">
    <property type="entry name" value="LRR_TYP"/>
    <property type="match status" value="5"/>
</dbReference>
<evidence type="ECO:0000256" key="4">
    <source>
        <dbReference type="ARBA" id="ARBA00022614"/>
    </source>
</evidence>
<keyword evidence="5" id="KW-0812">Transmembrane</keyword>
<evidence type="ECO:0000256" key="9">
    <source>
        <dbReference type="ARBA" id="ARBA00023136"/>
    </source>
</evidence>
<dbReference type="KEGG" id="dzi:111279501"/>
<dbReference type="RefSeq" id="XP_022722193.1">
    <property type="nucleotide sequence ID" value="XM_022866458.1"/>
</dbReference>
<evidence type="ECO:0000259" key="13">
    <source>
        <dbReference type="Pfam" id="PF08263"/>
    </source>
</evidence>
<dbReference type="GO" id="GO:0005886">
    <property type="term" value="C:plasma membrane"/>
    <property type="evidence" value="ECO:0007669"/>
    <property type="project" value="UniProtKB-SubCell"/>
</dbReference>
<dbReference type="InterPro" id="IPR013210">
    <property type="entry name" value="LRR_N_plant-typ"/>
</dbReference>
<name>A0A6P5X1Y6_DURZI</name>
<comment type="subcellular location">
    <subcellularLocation>
        <location evidence="1">Cell membrane</location>
        <topology evidence="1">Single-pass type I membrane protein</topology>
    </subcellularLocation>
</comment>
<dbReference type="Proteomes" id="UP000515121">
    <property type="component" value="Unplaced"/>
</dbReference>
<evidence type="ECO:0000256" key="12">
    <source>
        <dbReference type="SAM" id="SignalP"/>
    </source>
</evidence>
<keyword evidence="9" id="KW-0472">Membrane</keyword>
<evidence type="ECO:0000313" key="14">
    <source>
        <dbReference type="Proteomes" id="UP000515121"/>
    </source>
</evidence>
<dbReference type="PANTHER" id="PTHR48061">
    <property type="entry name" value="LEUCINE-RICH REPEAT RECEPTOR PROTEIN KINASE EMS1-LIKE-RELATED"/>
    <property type="match status" value="1"/>
</dbReference>
<dbReference type="InterPro" id="IPR046956">
    <property type="entry name" value="RLP23-like"/>
</dbReference>
<feature type="chain" id="PRO_5027685874" evidence="12">
    <location>
        <begin position="28"/>
        <end position="535"/>
    </location>
</feature>
<feature type="domain" description="Leucine-rich repeat-containing N-terminal plant-type" evidence="13">
    <location>
        <begin position="41"/>
        <end position="84"/>
    </location>
</feature>
<evidence type="ECO:0000256" key="10">
    <source>
        <dbReference type="ARBA" id="ARBA00023170"/>
    </source>
</evidence>
<keyword evidence="14" id="KW-1185">Reference proteome</keyword>
<proteinExistence type="inferred from homology"/>
<evidence type="ECO:0000256" key="5">
    <source>
        <dbReference type="ARBA" id="ARBA00022692"/>
    </source>
</evidence>
<dbReference type="Pfam" id="PF00560">
    <property type="entry name" value="LRR_1"/>
    <property type="match status" value="5"/>
</dbReference>
<dbReference type="Gene3D" id="3.80.10.10">
    <property type="entry name" value="Ribonuclease Inhibitor"/>
    <property type="match status" value="3"/>
</dbReference>
<evidence type="ECO:0000256" key="6">
    <source>
        <dbReference type="ARBA" id="ARBA00022729"/>
    </source>
</evidence>
<gene>
    <name evidence="15" type="primary">LOC111279501</name>
</gene>
<evidence type="ECO:0000256" key="7">
    <source>
        <dbReference type="ARBA" id="ARBA00022737"/>
    </source>
</evidence>
<dbReference type="OrthoDB" id="1394818at2759"/>
<keyword evidence="15" id="KW-0808">Transferase</keyword>
<evidence type="ECO:0000256" key="3">
    <source>
        <dbReference type="ARBA" id="ARBA00022475"/>
    </source>
</evidence>